<dbReference type="InterPro" id="IPR003439">
    <property type="entry name" value="ABC_transporter-like_ATP-bd"/>
</dbReference>
<dbReference type="InterPro" id="IPR003593">
    <property type="entry name" value="AAA+_ATPase"/>
</dbReference>
<dbReference type="Proteomes" id="UP000766486">
    <property type="component" value="Unassembled WGS sequence"/>
</dbReference>
<dbReference type="InterPro" id="IPR010929">
    <property type="entry name" value="PDR_CDR_ABC"/>
</dbReference>
<feature type="transmembrane region" description="Helical" evidence="10">
    <location>
        <begin position="1246"/>
        <end position="1269"/>
    </location>
</feature>
<feature type="transmembrane region" description="Helical" evidence="10">
    <location>
        <begin position="665"/>
        <end position="686"/>
    </location>
</feature>
<feature type="transmembrane region" description="Helical" evidence="10">
    <location>
        <begin position="561"/>
        <end position="582"/>
    </location>
</feature>
<comment type="caution">
    <text evidence="12">The sequence shown here is derived from an EMBL/GenBank/DDBJ whole genome shotgun (WGS) entry which is preliminary data.</text>
</comment>
<gene>
    <name evidence="12" type="ORF">CLO192961_LOCUS426816</name>
</gene>
<dbReference type="Pfam" id="PF00005">
    <property type="entry name" value="ABC_tran"/>
    <property type="match status" value="2"/>
</dbReference>
<evidence type="ECO:0000256" key="7">
    <source>
        <dbReference type="ARBA" id="ARBA00022989"/>
    </source>
</evidence>
<feature type="transmembrane region" description="Helical" evidence="10">
    <location>
        <begin position="1400"/>
        <end position="1421"/>
    </location>
</feature>
<organism evidence="12 13">
    <name type="scientific">Bionectria ochroleuca</name>
    <name type="common">Gliocladium roseum</name>
    <dbReference type="NCBI Taxonomy" id="29856"/>
    <lineage>
        <taxon>Eukaryota</taxon>
        <taxon>Fungi</taxon>
        <taxon>Dikarya</taxon>
        <taxon>Ascomycota</taxon>
        <taxon>Pezizomycotina</taxon>
        <taxon>Sordariomycetes</taxon>
        <taxon>Hypocreomycetidae</taxon>
        <taxon>Hypocreales</taxon>
        <taxon>Bionectriaceae</taxon>
        <taxon>Clonostachys</taxon>
    </lineage>
</organism>
<dbReference type="SUPFAM" id="SSF52540">
    <property type="entry name" value="P-loop containing nucleoside triphosphate hydrolases"/>
    <property type="match status" value="2"/>
</dbReference>
<keyword evidence="13" id="KW-1185">Reference proteome</keyword>
<reference evidence="12 13" key="1">
    <citation type="submission" date="2019-06" db="EMBL/GenBank/DDBJ databases">
        <authorList>
            <person name="Broberg M."/>
        </authorList>
    </citation>
    <scope>NUCLEOTIDE SEQUENCE [LARGE SCALE GENOMIC DNA]</scope>
</reference>
<feature type="transmembrane region" description="Helical" evidence="10">
    <location>
        <begin position="415"/>
        <end position="439"/>
    </location>
</feature>
<dbReference type="InterPro" id="IPR034001">
    <property type="entry name" value="ABCG_PDR_1"/>
</dbReference>
<feature type="transmembrane region" description="Helical" evidence="10">
    <location>
        <begin position="494"/>
        <end position="517"/>
    </location>
</feature>
<evidence type="ECO:0000256" key="8">
    <source>
        <dbReference type="ARBA" id="ARBA00023136"/>
    </source>
</evidence>
<feature type="transmembrane region" description="Helical" evidence="10">
    <location>
        <begin position="529"/>
        <end position="549"/>
    </location>
</feature>
<feature type="domain" description="ABC transporter" evidence="11">
    <location>
        <begin position="57"/>
        <end position="302"/>
    </location>
</feature>
<feature type="transmembrane region" description="Helical" evidence="10">
    <location>
        <begin position="451"/>
        <end position="473"/>
    </location>
</feature>
<dbReference type="CDD" id="cd03232">
    <property type="entry name" value="ABCG_PDR_domain2"/>
    <property type="match status" value="1"/>
</dbReference>
<evidence type="ECO:0000256" key="4">
    <source>
        <dbReference type="ARBA" id="ARBA00022692"/>
    </source>
</evidence>
<evidence type="ECO:0000256" key="10">
    <source>
        <dbReference type="SAM" id="Phobius"/>
    </source>
</evidence>
<keyword evidence="5" id="KW-0547">Nucleotide-binding</keyword>
<evidence type="ECO:0000313" key="13">
    <source>
        <dbReference type="Proteomes" id="UP000766486"/>
    </source>
</evidence>
<evidence type="ECO:0000256" key="1">
    <source>
        <dbReference type="ARBA" id="ARBA00004141"/>
    </source>
</evidence>
<dbReference type="PANTHER" id="PTHR19241">
    <property type="entry name" value="ATP-BINDING CASSETTE TRANSPORTER"/>
    <property type="match status" value="1"/>
</dbReference>
<keyword evidence="3" id="KW-0813">Transport</keyword>
<comment type="subcellular location">
    <subcellularLocation>
        <location evidence="1">Membrane</location>
        <topology evidence="1">Multi-pass membrane protein</topology>
    </subcellularLocation>
</comment>
<evidence type="ECO:0000256" key="6">
    <source>
        <dbReference type="ARBA" id="ARBA00022840"/>
    </source>
</evidence>
<dbReference type="Gene3D" id="3.40.50.300">
    <property type="entry name" value="P-loop containing nucleotide triphosphate hydrolases"/>
    <property type="match status" value="2"/>
</dbReference>
<evidence type="ECO:0000256" key="5">
    <source>
        <dbReference type="ARBA" id="ARBA00022741"/>
    </source>
</evidence>
<keyword evidence="7 10" id="KW-1133">Transmembrane helix</keyword>
<keyword evidence="4 10" id="KW-0812">Transmembrane</keyword>
<dbReference type="EMBL" id="CABFNS010000919">
    <property type="protein sequence ID" value="VUC35730.1"/>
    <property type="molecule type" value="Genomic_DNA"/>
</dbReference>
<evidence type="ECO:0000256" key="3">
    <source>
        <dbReference type="ARBA" id="ARBA00022448"/>
    </source>
</evidence>
<dbReference type="InterPro" id="IPR013525">
    <property type="entry name" value="ABC2_TM"/>
</dbReference>
<feature type="compositionally biased region" description="Polar residues" evidence="9">
    <location>
        <begin position="1050"/>
        <end position="1059"/>
    </location>
</feature>
<dbReference type="InterPro" id="IPR034003">
    <property type="entry name" value="ABCG_PDR_2"/>
</dbReference>
<dbReference type="PROSITE" id="PS50893">
    <property type="entry name" value="ABC_TRANSPORTER_2"/>
    <property type="match status" value="2"/>
</dbReference>
<evidence type="ECO:0000259" key="11">
    <source>
        <dbReference type="PROSITE" id="PS50893"/>
    </source>
</evidence>
<name>A0ABY6UWC0_BIOOC</name>
<dbReference type="SMART" id="SM00382">
    <property type="entry name" value="AAA"/>
    <property type="match status" value="2"/>
</dbReference>
<dbReference type="InterPro" id="IPR027417">
    <property type="entry name" value="P-loop_NTPase"/>
</dbReference>
<accession>A0ABY6UWC0</accession>
<keyword evidence="6" id="KW-0067">ATP-binding</keyword>
<comment type="similarity">
    <text evidence="2">Belongs to the ABC transporter superfamily. ABCG family. PDR (TC 3.A.1.205) subfamily.</text>
</comment>
<proteinExistence type="inferred from homology"/>
<evidence type="ECO:0000256" key="2">
    <source>
        <dbReference type="ARBA" id="ARBA00006012"/>
    </source>
</evidence>
<evidence type="ECO:0000313" key="12">
    <source>
        <dbReference type="EMBL" id="VUC35730.1"/>
    </source>
</evidence>
<feature type="transmembrane region" description="Helical" evidence="10">
    <location>
        <begin position="1201"/>
        <end position="1226"/>
    </location>
</feature>
<evidence type="ECO:0000256" key="9">
    <source>
        <dbReference type="SAM" id="MobiDB-lite"/>
    </source>
</evidence>
<feature type="transmembrane region" description="Helical" evidence="10">
    <location>
        <begin position="1276"/>
        <end position="1297"/>
    </location>
</feature>
<feature type="region of interest" description="Disordered" evidence="9">
    <location>
        <begin position="1038"/>
        <end position="1059"/>
    </location>
</feature>
<sequence length="1435" mass="160641">MEINADRNEVLQGWLERQQRRKRLTLSVSFQDLESHGFASSTFQHNAISYALALPRLISKLISRERPQKVQIIRDFNGLVKSGEMLLVLGRPGSGCSTFLKVLSGDTHGIEVGQKSKINYSGLSYKEMHKHFKGESIYLAELDTHFAELSLGQTLAFAASTRELKANKQQTSLQNGRDASILFGLQGAFDTKMGNALIRGVSGGEIRRTSIAEALIGGAQFQCWDNSTRGLDSATAQHFIELLRKVTSDMNSTVIMSIYQASDATYHNFDKVTLLYEGLQIYFGPAKAAVDYFNQLGFEKPERVTIADFLTSLTNPAERIVRDGFESRAPRSPSDFATVWRQSPEAKQLEADISNFNSTFPLSTTKDKPTEPSKDAPRIQKMLEISLRSATYVIPIWQQIVICIRRGWLRLQNNYVPTVSTVIANAILAIVVGSVYFNLPNTSESMDKRAVLIFFSLMICAFSPAFEVATMWAQRPIVEKHARYTFYHPFTEALSSIICDLPAKLATSVMFHITLYFMTNLRRTASAFFTHLLFMFFVVLTMSMVFRTLGSMSRTIEQTMAPASIVVLLCIVYTGFVIPVPYMKPWLSWFRRLNPMAYAYESLMINEFHNREFECTSTIPAGPPYMSQDGMAGKVCPVVGTEAGQANVSGSAYLLLKFGYERSHLWRNFGIIVAMMVIFCAIHLLAAEYIPAQRSKGEVLLFQHGHSKKKATQLVDHETGQALPVPAQDMNKLADVAAKTKPAILEQSSVFHWNNLGYQVKIKNGTKQILNDITGWVKPGSITALMGVTGAGKTTLLDVLADRSTSGTSTGGVYIDGQSRDICFQRKIGYVQQNDLHLPTATVREALEFSALLRQPEIHSRQEKLEYVTNVIDILDMAAYADAVVGTPGNGLNIEQRKRLSIGVELVAKPELLLFLGLYHHGCAFFLLNTNIPPKDEPTSGLDSQTAWSICMLLRKLADHGQAILCTIHQPSSHLFQMFDRLLLLSDHGETAYFGDIGQDASTLIQYFESRGAPKCPTGGNPAEWIMSIVSAGEHPPAITTEQEPKESKGPSNSETTTWPMKWKESQGHLEALEYTRSLTGERSSTAVDRSLTRRPKREYAASYSQQLIIVTKRIFQEYWRDPTYLYSKLALCAGVCFFNGISFYDTALDTQGLTNFIFSIFLISQLFSTLDQQIIPRLADGRSLFEARERRSKSYSWTTFLAANILVELFWQAVASVIIFVSWYYPTLLWKNGDATFGQTERGGLVFLLILLFCLWITTFSQAVGVAIEHAETAVQVATLCFWLSLVFCGVLVSPIDLPRFWIFVYRVSPLTYFVNGMVLACLANTHIHCSDVQVLHIDPPSSLSNATCGEYLGPFLNYTSGTLRNPEASTDCLYCPVDGTNELLDQLGMETEHVWRNVGFMAAYVVFNAFATFLIYWLARVPKRSQFNRWSTK</sequence>
<keyword evidence="8 10" id="KW-0472">Membrane</keyword>
<protein>
    <recommendedName>
        <fullName evidence="11">ABC transporter domain-containing protein</fullName>
    </recommendedName>
</protein>
<dbReference type="Pfam" id="PF06422">
    <property type="entry name" value="PDR_CDR"/>
    <property type="match status" value="1"/>
</dbReference>
<dbReference type="Pfam" id="PF01061">
    <property type="entry name" value="ABC2_membrane"/>
    <property type="match status" value="2"/>
</dbReference>
<dbReference type="CDD" id="cd03233">
    <property type="entry name" value="ABCG_PDR_domain1"/>
    <property type="match status" value="1"/>
</dbReference>
<feature type="domain" description="ABC transporter" evidence="11">
    <location>
        <begin position="751"/>
        <end position="1013"/>
    </location>
</feature>